<comment type="caution">
    <text evidence="3">The sequence shown here is derived from an EMBL/GenBank/DDBJ whole genome shotgun (WGS) entry which is preliminary data.</text>
</comment>
<dbReference type="EMBL" id="CAMXCT020004469">
    <property type="protein sequence ID" value="CAL1162613.1"/>
    <property type="molecule type" value="Genomic_DNA"/>
</dbReference>
<feature type="compositionally biased region" description="Acidic residues" evidence="1">
    <location>
        <begin position="572"/>
        <end position="587"/>
    </location>
</feature>
<reference evidence="4" key="2">
    <citation type="submission" date="2024-04" db="EMBL/GenBank/DDBJ databases">
        <authorList>
            <person name="Chen Y."/>
            <person name="Shah S."/>
            <person name="Dougan E. K."/>
            <person name="Thang M."/>
            <person name="Chan C."/>
        </authorList>
    </citation>
    <scope>NUCLEOTIDE SEQUENCE [LARGE SCALE GENOMIC DNA]</scope>
</reference>
<feature type="transmembrane region" description="Helical" evidence="2">
    <location>
        <begin position="525"/>
        <end position="544"/>
    </location>
</feature>
<reference evidence="3" key="1">
    <citation type="submission" date="2022-10" db="EMBL/GenBank/DDBJ databases">
        <authorList>
            <person name="Chen Y."/>
            <person name="Dougan E. K."/>
            <person name="Chan C."/>
            <person name="Rhodes N."/>
            <person name="Thang M."/>
        </authorList>
    </citation>
    <scope>NUCLEOTIDE SEQUENCE</scope>
</reference>
<keyword evidence="2" id="KW-0472">Membrane</keyword>
<gene>
    <name evidence="3" type="ORF">C1SCF055_LOCUS34609</name>
</gene>
<organism evidence="3">
    <name type="scientific">Cladocopium goreaui</name>
    <dbReference type="NCBI Taxonomy" id="2562237"/>
    <lineage>
        <taxon>Eukaryota</taxon>
        <taxon>Sar</taxon>
        <taxon>Alveolata</taxon>
        <taxon>Dinophyceae</taxon>
        <taxon>Suessiales</taxon>
        <taxon>Symbiodiniaceae</taxon>
        <taxon>Cladocopium</taxon>
    </lineage>
</organism>
<sequence>MQPGSPADEAASDPPSPNEVEAMAEMKEPSAEVPQQSEGIFTDAPIAEIPAKAGLRMKPPPLTAVVAAPATPADAFGASSSSAPMDLRESPGTHDTEHAESGRPEKQLRINAISDVGATSNYSFDDLHEDGKPDYSFSHQELDDLEAYELGLEDDDGYYDDGSPSDQLSDDAEHLLKEVIFPYTKDEPNLPVEQLQRLDAIADRIEMIRLKGLGVLCDPSILDGVTYKTLSTRFVRTWRCKNVDGLACWLRRSRFVAREFAWLNEATENLFSPASSAIAYRIIPTMFLKNQSTWGLYAIDIKDAFLTVEQRDPTMVYAQDASGETIAYSLGRVLPGQRTGSMLWHESLTQHLKDAIGLVECECYPSMLKSQCGQCFILLHVDDLFVTGSKRYVNEVLIPCLKAKYSIAVDSVENPGDEVSFLKRSHVLLEGGKMLIRSHHKHFSQLKELLGIGKKYFAKKAPSHPKIDDIDETPALADSDASKYRSAVGTLLYLALQLMLLVNALGLGKGNEEFETAAEPTWTHAFFSMLTGLLCAIGGLIFLVRAAQRRQPHDAVPQQVAEVPNQQRDPAVMEEMETESDELDETGEPILNSERGTENAPASTDHAGDLARLLRHHGIPPAYARYSPEHMILWMIIRGQGRIARHAGTNRGRLWKLRVRALVELLQHVRTCTEATVRQRAMTTMLDAGDFSSDDDSPFRGDVPDHRHQYINDVQQARDFADHVISTMGPSDAGPIDDVIEAQRLMNNPAEENMEEETPTSDVPMDGDENNYPEMIEMHRQRRRALHTFRVNRDAALELGNTEEAAYWESQEDQLLLF</sequence>
<feature type="region of interest" description="Disordered" evidence="1">
    <location>
        <begin position="748"/>
        <end position="767"/>
    </location>
</feature>
<evidence type="ECO:0000313" key="3">
    <source>
        <dbReference type="EMBL" id="CAI4009238.1"/>
    </source>
</evidence>
<keyword evidence="6" id="KW-1185">Reference proteome</keyword>
<dbReference type="AlphaFoldDB" id="A0A9P1GDQ6"/>
<evidence type="ECO:0000313" key="4">
    <source>
        <dbReference type="EMBL" id="CAL1162613.1"/>
    </source>
</evidence>
<accession>A0A9P1GDQ6</accession>
<feature type="region of interest" description="Disordered" evidence="1">
    <location>
        <begin position="74"/>
        <end position="108"/>
    </location>
</feature>
<evidence type="ECO:0000256" key="2">
    <source>
        <dbReference type="SAM" id="Phobius"/>
    </source>
</evidence>
<evidence type="ECO:0000313" key="5">
    <source>
        <dbReference type="EMBL" id="CAL4796550.1"/>
    </source>
</evidence>
<dbReference type="EMBL" id="CAMXCT010004469">
    <property type="protein sequence ID" value="CAI4009238.1"/>
    <property type="molecule type" value="Genomic_DNA"/>
</dbReference>
<feature type="region of interest" description="Disordered" evidence="1">
    <location>
        <begin position="555"/>
        <end position="604"/>
    </location>
</feature>
<feature type="compositionally biased region" description="Basic and acidic residues" evidence="1">
    <location>
        <begin position="86"/>
        <end position="108"/>
    </location>
</feature>
<feature type="compositionally biased region" description="Low complexity" evidence="1">
    <location>
        <begin position="1"/>
        <end position="13"/>
    </location>
</feature>
<proteinExistence type="predicted"/>
<dbReference type="EMBL" id="CAMXCT030004469">
    <property type="protein sequence ID" value="CAL4796550.1"/>
    <property type="molecule type" value="Genomic_DNA"/>
</dbReference>
<dbReference type="OrthoDB" id="8056975at2759"/>
<keyword evidence="2" id="KW-0812">Transmembrane</keyword>
<name>A0A9P1GDQ6_9DINO</name>
<protein>
    <submittedName>
        <fullName evidence="5">Retrovirus-related Pol polyprotein from transposon TNT 1-94</fullName>
    </submittedName>
</protein>
<feature type="region of interest" description="Disordered" evidence="1">
    <location>
        <begin position="1"/>
        <end position="45"/>
    </location>
</feature>
<evidence type="ECO:0000256" key="1">
    <source>
        <dbReference type="SAM" id="MobiDB-lite"/>
    </source>
</evidence>
<dbReference type="Proteomes" id="UP001152797">
    <property type="component" value="Unassembled WGS sequence"/>
</dbReference>
<evidence type="ECO:0000313" key="6">
    <source>
        <dbReference type="Proteomes" id="UP001152797"/>
    </source>
</evidence>
<keyword evidence="2" id="KW-1133">Transmembrane helix</keyword>
<feature type="compositionally biased region" description="Acidic residues" evidence="1">
    <location>
        <begin position="752"/>
        <end position="767"/>
    </location>
</feature>